<protein>
    <recommendedName>
        <fullName evidence="9">EF-hand domain-containing protein</fullName>
    </recommendedName>
</protein>
<comment type="caution">
    <text evidence="10">The sequence shown here is derived from an EMBL/GenBank/DDBJ whole genome shotgun (WGS) entry which is preliminary data.</text>
</comment>
<evidence type="ECO:0000256" key="2">
    <source>
        <dbReference type="ARBA" id="ARBA00005272"/>
    </source>
</evidence>
<name>A0A9P6LRW5_9FUNG</name>
<evidence type="ECO:0000256" key="7">
    <source>
        <dbReference type="ARBA" id="ARBA00023002"/>
    </source>
</evidence>
<dbReference type="Gene3D" id="3.50.50.100">
    <property type="match status" value="2"/>
</dbReference>
<dbReference type="InterPro" id="IPR002048">
    <property type="entry name" value="EF_hand_dom"/>
</dbReference>
<keyword evidence="4" id="KW-0274">FAD</keyword>
<keyword evidence="5" id="KW-0106">Calcium</keyword>
<dbReference type="PANTHER" id="PTHR43706">
    <property type="entry name" value="NADH DEHYDROGENASE"/>
    <property type="match status" value="1"/>
</dbReference>
<dbReference type="InterPro" id="IPR011992">
    <property type="entry name" value="EF-hand-dom_pair"/>
</dbReference>
<evidence type="ECO:0000256" key="6">
    <source>
        <dbReference type="ARBA" id="ARBA00022946"/>
    </source>
</evidence>
<evidence type="ECO:0000259" key="9">
    <source>
        <dbReference type="PROSITE" id="PS50222"/>
    </source>
</evidence>
<proteinExistence type="inferred from homology"/>
<dbReference type="Pfam" id="PF07992">
    <property type="entry name" value="Pyr_redox_2"/>
    <property type="match status" value="1"/>
</dbReference>
<sequence>VGTLEPRSLIEPIRRLLSRIGGYYLEARAEDVDFENQLVEVSGAYNSEGRRFYVPYDKLIIAVGSESMTHGVQGLEHCNFLKSIADARDIRKKVMENFEIASLPTTTEEERRQLLSFVICGGGPTGVEFAAELCDLLYEDLVGYFSAIPPEDVQVSIIQSPGHILNTYDLKISEMTEAKFKRDRINVTTNARVVKVNPKSVVYKEKASGKEYEIPFGVCLWSTGVGMTPLVKALVAKLPAGSQSNKHAIETDGYMRVVGAPEETVYAIGDCATIRKFYQLLVAIATGNVFRGLTLLTLCMLLAQPHFVDQVMKFFEEHDTNGDHVLDYQEFQELSGKIIKKHSILKVFLAHLDDVFKKYDKDGSGTLDYDEIRSFLVDAEKQCTALPATAQVANQQGRFVGKRINTIFSIEDDSEAVVKLPPFQYKHLGSLAYIGGSDAVLDMGKGMVYGGIGSEYLWRSIYFSEQVSVRTRLLLLMDWSKRAMFGRDISKF</sequence>
<feature type="domain" description="EF-hand" evidence="9">
    <location>
        <begin position="347"/>
        <end position="382"/>
    </location>
</feature>
<dbReference type="InterPro" id="IPR036188">
    <property type="entry name" value="FAD/NAD-bd_sf"/>
</dbReference>
<dbReference type="PROSITE" id="PS00018">
    <property type="entry name" value="EF_HAND_1"/>
    <property type="match status" value="2"/>
</dbReference>
<dbReference type="PROSITE" id="PS50222">
    <property type="entry name" value="EF_HAND_2"/>
    <property type="match status" value="2"/>
</dbReference>
<dbReference type="GO" id="GO:0005743">
    <property type="term" value="C:mitochondrial inner membrane"/>
    <property type="evidence" value="ECO:0007669"/>
    <property type="project" value="UniProtKB-SubCell"/>
</dbReference>
<dbReference type="Pfam" id="PF00036">
    <property type="entry name" value="EF-hand_1"/>
    <property type="match status" value="1"/>
</dbReference>
<dbReference type="GO" id="GO:0005509">
    <property type="term" value="F:calcium ion binding"/>
    <property type="evidence" value="ECO:0007669"/>
    <property type="project" value="InterPro"/>
</dbReference>
<dbReference type="Pfam" id="PF22366">
    <property type="entry name" value="NDH2_C"/>
    <property type="match status" value="1"/>
</dbReference>
<dbReference type="SUPFAM" id="SSF51905">
    <property type="entry name" value="FAD/NAD(P)-binding domain"/>
    <property type="match status" value="1"/>
</dbReference>
<reference evidence="10" key="1">
    <citation type="journal article" date="2020" name="Fungal Divers.">
        <title>Resolving the Mortierellaceae phylogeny through synthesis of multi-gene phylogenetics and phylogenomics.</title>
        <authorList>
            <person name="Vandepol N."/>
            <person name="Liber J."/>
            <person name="Desiro A."/>
            <person name="Na H."/>
            <person name="Kennedy M."/>
            <person name="Barry K."/>
            <person name="Grigoriev I.V."/>
            <person name="Miller A.N."/>
            <person name="O'Donnell K."/>
            <person name="Stajich J.E."/>
            <person name="Bonito G."/>
        </authorList>
    </citation>
    <scope>NUCLEOTIDE SEQUENCE</scope>
    <source>
        <strain evidence="10">MES-2147</strain>
    </source>
</reference>
<evidence type="ECO:0000256" key="3">
    <source>
        <dbReference type="ARBA" id="ARBA00022630"/>
    </source>
</evidence>
<dbReference type="Proteomes" id="UP000749646">
    <property type="component" value="Unassembled WGS sequence"/>
</dbReference>
<dbReference type="EMBL" id="JAAAHW010010540">
    <property type="protein sequence ID" value="KAF9924921.1"/>
    <property type="molecule type" value="Genomic_DNA"/>
</dbReference>
<keyword evidence="7" id="KW-0560">Oxidoreductase</keyword>
<feature type="non-terminal residue" evidence="10">
    <location>
        <position position="492"/>
    </location>
</feature>
<dbReference type="GO" id="GO:0003954">
    <property type="term" value="F:NADH dehydrogenase activity"/>
    <property type="evidence" value="ECO:0007669"/>
    <property type="project" value="InterPro"/>
</dbReference>
<dbReference type="Gene3D" id="1.10.238.10">
    <property type="entry name" value="EF-hand"/>
    <property type="match status" value="1"/>
</dbReference>
<dbReference type="SUPFAM" id="SSF47473">
    <property type="entry name" value="EF-hand"/>
    <property type="match status" value="1"/>
</dbReference>
<dbReference type="OrthoDB" id="3244603at2759"/>
<evidence type="ECO:0000256" key="1">
    <source>
        <dbReference type="ARBA" id="ARBA00004137"/>
    </source>
</evidence>
<comment type="subcellular location">
    <subcellularLocation>
        <location evidence="1">Mitochondrion inner membrane</location>
        <topology evidence="1">Peripheral membrane protein</topology>
        <orientation evidence="1">Intermembrane side</orientation>
    </subcellularLocation>
</comment>
<feature type="domain" description="EF-hand" evidence="9">
    <location>
        <begin position="306"/>
        <end position="341"/>
    </location>
</feature>
<dbReference type="InterPro" id="IPR023753">
    <property type="entry name" value="FAD/NAD-binding_dom"/>
</dbReference>
<dbReference type="AlphaFoldDB" id="A0A9P6LRW5"/>
<keyword evidence="6" id="KW-0809">Transit peptide</keyword>
<evidence type="ECO:0000313" key="11">
    <source>
        <dbReference type="Proteomes" id="UP000749646"/>
    </source>
</evidence>
<keyword evidence="8" id="KW-0520">NAD</keyword>
<accession>A0A9P6LRW5</accession>
<dbReference type="InterPro" id="IPR018247">
    <property type="entry name" value="EF_Hand_1_Ca_BS"/>
</dbReference>
<evidence type="ECO:0000313" key="10">
    <source>
        <dbReference type="EMBL" id="KAF9924921.1"/>
    </source>
</evidence>
<evidence type="ECO:0000256" key="8">
    <source>
        <dbReference type="ARBA" id="ARBA00023027"/>
    </source>
</evidence>
<keyword evidence="11" id="KW-1185">Reference proteome</keyword>
<dbReference type="CDD" id="cd00051">
    <property type="entry name" value="EFh"/>
    <property type="match status" value="1"/>
</dbReference>
<dbReference type="InterPro" id="IPR045024">
    <property type="entry name" value="NDH-2"/>
</dbReference>
<evidence type="ECO:0000256" key="5">
    <source>
        <dbReference type="ARBA" id="ARBA00022837"/>
    </source>
</evidence>
<keyword evidence="3" id="KW-0285">Flavoprotein</keyword>
<organism evidence="10 11">
    <name type="scientific">Modicella reniformis</name>
    <dbReference type="NCBI Taxonomy" id="1440133"/>
    <lineage>
        <taxon>Eukaryota</taxon>
        <taxon>Fungi</taxon>
        <taxon>Fungi incertae sedis</taxon>
        <taxon>Mucoromycota</taxon>
        <taxon>Mortierellomycotina</taxon>
        <taxon>Mortierellomycetes</taxon>
        <taxon>Mortierellales</taxon>
        <taxon>Mortierellaceae</taxon>
        <taxon>Modicella</taxon>
    </lineage>
</organism>
<dbReference type="PANTHER" id="PTHR43706:SF50">
    <property type="entry name" value="NADH DEHYDROGENASE (UBIQUINONE)-RELATED"/>
    <property type="match status" value="1"/>
</dbReference>
<dbReference type="SMART" id="SM00054">
    <property type="entry name" value="EFh"/>
    <property type="match status" value="2"/>
</dbReference>
<evidence type="ECO:0000256" key="4">
    <source>
        <dbReference type="ARBA" id="ARBA00022827"/>
    </source>
</evidence>
<comment type="similarity">
    <text evidence="2">Belongs to the NADH dehydrogenase family.</text>
</comment>
<gene>
    <name evidence="10" type="ORF">BGZ65_008059</name>
</gene>
<dbReference type="InterPro" id="IPR054585">
    <property type="entry name" value="NDH2-like_C"/>
</dbReference>